<evidence type="ECO:0000313" key="1">
    <source>
        <dbReference type="EMBL" id="KAG6483668.1"/>
    </source>
</evidence>
<evidence type="ECO:0000313" key="2">
    <source>
        <dbReference type="Proteomes" id="UP000734854"/>
    </source>
</evidence>
<dbReference type="EMBL" id="JACMSC010000016">
    <property type="protein sequence ID" value="KAG6483668.1"/>
    <property type="molecule type" value="Genomic_DNA"/>
</dbReference>
<proteinExistence type="predicted"/>
<reference evidence="1 2" key="1">
    <citation type="submission" date="2020-08" db="EMBL/GenBank/DDBJ databases">
        <title>Plant Genome Project.</title>
        <authorList>
            <person name="Zhang R.-G."/>
        </authorList>
    </citation>
    <scope>NUCLEOTIDE SEQUENCE [LARGE SCALE GENOMIC DNA]</scope>
    <source>
        <tissue evidence="1">Rhizome</tissue>
    </source>
</reference>
<name>A0A8J5FCJ2_ZINOF</name>
<sequence>MCAGRATHHPTSNRGDQIACRNKSVDSRRQQCRLFQRKPLAPRDGSGGRPYAQTAAAPALRSPNRIFGFPVNNQGAAKRALLALSLASFLLWRLCRASPSAVFSRDYAGWGYSKLLDNADGKGQRDTYRFLSIGVGRVCRAPKLFLGQLSSLIHRSNALGSSHG</sequence>
<gene>
    <name evidence="1" type="ORF">ZIOFF_060320</name>
</gene>
<organism evidence="1 2">
    <name type="scientific">Zingiber officinale</name>
    <name type="common">Ginger</name>
    <name type="synonym">Amomum zingiber</name>
    <dbReference type="NCBI Taxonomy" id="94328"/>
    <lineage>
        <taxon>Eukaryota</taxon>
        <taxon>Viridiplantae</taxon>
        <taxon>Streptophyta</taxon>
        <taxon>Embryophyta</taxon>
        <taxon>Tracheophyta</taxon>
        <taxon>Spermatophyta</taxon>
        <taxon>Magnoliopsida</taxon>
        <taxon>Liliopsida</taxon>
        <taxon>Zingiberales</taxon>
        <taxon>Zingiberaceae</taxon>
        <taxon>Zingiber</taxon>
    </lineage>
</organism>
<dbReference type="Proteomes" id="UP000734854">
    <property type="component" value="Unassembled WGS sequence"/>
</dbReference>
<comment type="caution">
    <text evidence="1">The sequence shown here is derived from an EMBL/GenBank/DDBJ whole genome shotgun (WGS) entry which is preliminary data.</text>
</comment>
<accession>A0A8J5FCJ2</accession>
<protein>
    <submittedName>
        <fullName evidence="1">Uncharacterized protein</fullName>
    </submittedName>
</protein>
<keyword evidence="2" id="KW-1185">Reference proteome</keyword>
<dbReference type="AlphaFoldDB" id="A0A8J5FCJ2"/>